<evidence type="ECO:0000313" key="3">
    <source>
        <dbReference type="Proteomes" id="UP000663846"/>
    </source>
</evidence>
<evidence type="ECO:0000256" key="1">
    <source>
        <dbReference type="SAM" id="SignalP"/>
    </source>
</evidence>
<feature type="chain" id="PRO_5034930379" evidence="1">
    <location>
        <begin position="24"/>
        <end position="162"/>
    </location>
</feature>
<organism evidence="2 3">
    <name type="scientific">Rhizoctonia solani</name>
    <dbReference type="NCBI Taxonomy" id="456999"/>
    <lineage>
        <taxon>Eukaryota</taxon>
        <taxon>Fungi</taxon>
        <taxon>Dikarya</taxon>
        <taxon>Basidiomycota</taxon>
        <taxon>Agaricomycotina</taxon>
        <taxon>Agaricomycetes</taxon>
        <taxon>Cantharellales</taxon>
        <taxon>Ceratobasidiaceae</taxon>
        <taxon>Rhizoctonia</taxon>
    </lineage>
</organism>
<dbReference type="AlphaFoldDB" id="A0A8H3B1L7"/>
<evidence type="ECO:0000313" key="2">
    <source>
        <dbReference type="EMBL" id="CAE6445567.1"/>
    </source>
</evidence>
<dbReference type="EMBL" id="CAJMWS010000460">
    <property type="protein sequence ID" value="CAE6445567.1"/>
    <property type="molecule type" value="Genomic_DNA"/>
</dbReference>
<reference evidence="2" key="1">
    <citation type="submission" date="2021-01" db="EMBL/GenBank/DDBJ databases">
        <authorList>
            <person name="Kaushik A."/>
        </authorList>
    </citation>
    <scope>NUCLEOTIDE SEQUENCE</scope>
    <source>
        <strain evidence="2">AG1-1C</strain>
    </source>
</reference>
<comment type="caution">
    <text evidence="2">The sequence shown here is derived from an EMBL/GenBank/DDBJ whole genome shotgun (WGS) entry which is preliminary data.</text>
</comment>
<feature type="signal peptide" evidence="1">
    <location>
        <begin position="1"/>
        <end position="23"/>
    </location>
</feature>
<sequence length="162" mass="17749">MLPLGLDAPITFATLLYFHFLSASLPELPERQGEPIINILFYCLPPASLTLTDDLTSTESQSASTFEAALIGPRFFDERIGQHTPTPLTLISTNKQEILTNTKNSSIAIEYLIRGGQLTGAPIAEDRKIQSITNEEEAELQVGLLHPHTIDLTVVAGELKSY</sequence>
<proteinExistence type="predicted"/>
<dbReference type="Proteomes" id="UP000663846">
    <property type="component" value="Unassembled WGS sequence"/>
</dbReference>
<accession>A0A8H3B1L7</accession>
<protein>
    <submittedName>
        <fullName evidence="2">Uncharacterized protein</fullName>
    </submittedName>
</protein>
<gene>
    <name evidence="2" type="ORF">RDB_LOCUS137140</name>
</gene>
<keyword evidence="1" id="KW-0732">Signal</keyword>
<name>A0A8H3B1L7_9AGAM</name>